<sequence>MEELNCLWSYQESNDELKQKLLYMTYELELARMETNEEIRRNKEHVDQLLYLLQIACQERDEARNQLQNLLNKIIPASPIDQFCKSSLPSTSPKSPLMYPGRANSSFTESNSLSETHNPYSSNSSSPIDSVSSPGLSTINKADSSNLGFLNQPLVQDSNGSSQPSCLFSRGTDKTADQDLNTTGLFSGGNNNQDLNTTGSFSRETNKISHEDFNGSSLPNFRMTPTGGLFSRETNNAVDKDSSIMYNLAKGRPLPKKGKLVQAVMEAGPLLQTLMVAGPLPQWRNPPPLRTFQIPPFSVEDFHCERVDRV</sequence>
<evidence type="ECO:0000313" key="2">
    <source>
        <dbReference type="EMBL" id="GMH12314.1"/>
    </source>
</evidence>
<dbReference type="Proteomes" id="UP001279734">
    <property type="component" value="Unassembled WGS sequence"/>
</dbReference>
<dbReference type="InterPro" id="IPR012862">
    <property type="entry name" value="DUF1635"/>
</dbReference>
<feature type="compositionally biased region" description="Low complexity" evidence="1">
    <location>
        <begin position="86"/>
        <end position="97"/>
    </location>
</feature>
<dbReference type="Pfam" id="PF07795">
    <property type="entry name" value="DUF1635"/>
    <property type="match status" value="2"/>
</dbReference>
<feature type="compositionally biased region" description="Polar residues" evidence="1">
    <location>
        <begin position="150"/>
        <end position="166"/>
    </location>
</feature>
<organism evidence="2 3">
    <name type="scientific">Nepenthes gracilis</name>
    <name type="common">Slender pitcher plant</name>
    <dbReference type="NCBI Taxonomy" id="150966"/>
    <lineage>
        <taxon>Eukaryota</taxon>
        <taxon>Viridiplantae</taxon>
        <taxon>Streptophyta</taxon>
        <taxon>Embryophyta</taxon>
        <taxon>Tracheophyta</taxon>
        <taxon>Spermatophyta</taxon>
        <taxon>Magnoliopsida</taxon>
        <taxon>eudicotyledons</taxon>
        <taxon>Gunneridae</taxon>
        <taxon>Pentapetalae</taxon>
        <taxon>Caryophyllales</taxon>
        <taxon>Nepenthaceae</taxon>
        <taxon>Nepenthes</taxon>
    </lineage>
</organism>
<dbReference type="EMBL" id="BSYO01000011">
    <property type="protein sequence ID" value="GMH12314.1"/>
    <property type="molecule type" value="Genomic_DNA"/>
</dbReference>
<feature type="compositionally biased region" description="Low complexity" evidence="1">
    <location>
        <begin position="119"/>
        <end position="137"/>
    </location>
</feature>
<name>A0AAD3XPV8_NEPGR</name>
<comment type="caution">
    <text evidence="2">The sequence shown here is derived from an EMBL/GenBank/DDBJ whole genome shotgun (WGS) entry which is preliminary data.</text>
</comment>
<reference evidence="2" key="1">
    <citation type="submission" date="2023-05" db="EMBL/GenBank/DDBJ databases">
        <title>Nepenthes gracilis genome sequencing.</title>
        <authorList>
            <person name="Fukushima K."/>
        </authorList>
    </citation>
    <scope>NUCLEOTIDE SEQUENCE</scope>
    <source>
        <strain evidence="2">SING2019-196</strain>
    </source>
</reference>
<feature type="region of interest" description="Disordered" evidence="1">
    <location>
        <begin position="86"/>
        <end position="137"/>
    </location>
</feature>
<dbReference type="AlphaFoldDB" id="A0AAD3XPV8"/>
<evidence type="ECO:0000313" key="3">
    <source>
        <dbReference type="Proteomes" id="UP001279734"/>
    </source>
</evidence>
<dbReference type="PANTHER" id="PTHR33431:SF12">
    <property type="entry name" value="HIGH MOBILITY GROUP BOX PROTEIN, PUTATIVE (DUF1635)-RELATED"/>
    <property type="match status" value="1"/>
</dbReference>
<protein>
    <submittedName>
        <fullName evidence="2">Uncharacterized protein</fullName>
    </submittedName>
</protein>
<proteinExistence type="predicted"/>
<feature type="region of interest" description="Disordered" evidence="1">
    <location>
        <begin position="150"/>
        <end position="174"/>
    </location>
</feature>
<feature type="compositionally biased region" description="Polar residues" evidence="1">
    <location>
        <begin position="103"/>
        <end position="118"/>
    </location>
</feature>
<gene>
    <name evidence="2" type="ORF">Nepgr_014155</name>
</gene>
<evidence type="ECO:0000256" key="1">
    <source>
        <dbReference type="SAM" id="MobiDB-lite"/>
    </source>
</evidence>
<accession>A0AAD3XPV8</accession>
<keyword evidence="3" id="KW-1185">Reference proteome</keyword>
<dbReference type="PANTHER" id="PTHR33431">
    <property type="entry name" value="ENABLED-LIKE PROTEIN (DUF1635)"/>
    <property type="match status" value="1"/>
</dbReference>